<keyword evidence="1" id="KW-1133">Transmembrane helix</keyword>
<evidence type="ECO:0000256" key="1">
    <source>
        <dbReference type="SAM" id="Phobius"/>
    </source>
</evidence>
<reference evidence="3" key="1">
    <citation type="submission" date="2017-06" db="EMBL/GenBank/DDBJ databases">
        <authorList>
            <person name="Cremers G."/>
        </authorList>
    </citation>
    <scope>NUCLEOTIDE SEQUENCE [LARGE SCALE GENOMIC DNA]</scope>
</reference>
<dbReference type="Proteomes" id="UP000218615">
    <property type="component" value="Unassembled WGS sequence"/>
</dbReference>
<feature type="transmembrane region" description="Helical" evidence="1">
    <location>
        <begin position="106"/>
        <end position="125"/>
    </location>
</feature>
<organism evidence="2 3">
    <name type="scientific">Candidatus Methanoperedens nitratireducens</name>
    <dbReference type="NCBI Taxonomy" id="1392998"/>
    <lineage>
        <taxon>Archaea</taxon>
        <taxon>Methanobacteriati</taxon>
        <taxon>Methanobacteriota</taxon>
        <taxon>Stenosarchaea group</taxon>
        <taxon>Methanomicrobia</taxon>
        <taxon>Methanosarcinales</taxon>
        <taxon>ANME-2 cluster</taxon>
        <taxon>Candidatus Methanoperedentaceae</taxon>
        <taxon>Candidatus Methanoperedens</taxon>
    </lineage>
</organism>
<keyword evidence="1" id="KW-0472">Membrane</keyword>
<evidence type="ECO:0000313" key="2">
    <source>
        <dbReference type="EMBL" id="SNQ62109.1"/>
    </source>
</evidence>
<gene>
    <name evidence="2" type="ORF">MNV_590043</name>
</gene>
<dbReference type="EMBL" id="FZMP01000206">
    <property type="protein sequence ID" value="SNQ62109.1"/>
    <property type="molecule type" value="Genomic_DNA"/>
</dbReference>
<dbReference type="AlphaFoldDB" id="A0A284VSC5"/>
<proteinExistence type="predicted"/>
<keyword evidence="3" id="KW-1185">Reference proteome</keyword>
<keyword evidence="1" id="KW-0812">Transmembrane</keyword>
<name>A0A284VSC5_9EURY</name>
<feature type="transmembrane region" description="Helical" evidence="1">
    <location>
        <begin position="67"/>
        <end position="85"/>
    </location>
</feature>
<sequence>MYIYLLPKYYNYDDNYHNNINGRILWLKPGMFKVIRDSNENITYMLFGNKKKLSYVVNYQTGLGMNAPAFLIMDTSMLILTLSIASKASSSHRLCFSITAEISFPAAWTFSSVLLIIITLLFFLMQ</sequence>
<protein>
    <submittedName>
        <fullName evidence="2">Uncharacterized protein</fullName>
    </submittedName>
</protein>
<accession>A0A284VSC5</accession>
<evidence type="ECO:0000313" key="3">
    <source>
        <dbReference type="Proteomes" id="UP000218615"/>
    </source>
</evidence>